<keyword evidence="3" id="KW-1185">Reference proteome</keyword>
<feature type="region of interest" description="Disordered" evidence="1">
    <location>
        <begin position="1"/>
        <end position="21"/>
    </location>
</feature>
<organism evidence="2 3">
    <name type="scientific">Bacillus daqingensis</name>
    <dbReference type="NCBI Taxonomy" id="872396"/>
    <lineage>
        <taxon>Bacteria</taxon>
        <taxon>Bacillati</taxon>
        <taxon>Bacillota</taxon>
        <taxon>Bacilli</taxon>
        <taxon>Bacillales</taxon>
        <taxon>Bacillaceae</taxon>
        <taxon>Bacillus</taxon>
    </lineage>
</organism>
<evidence type="ECO:0000313" key="3">
    <source>
        <dbReference type="Proteomes" id="UP001595896"/>
    </source>
</evidence>
<comment type="caution">
    <text evidence="2">The sequence shown here is derived from an EMBL/GenBank/DDBJ whole genome shotgun (WGS) entry which is preliminary data.</text>
</comment>
<reference evidence="3" key="1">
    <citation type="journal article" date="2019" name="Int. J. Syst. Evol. Microbiol.">
        <title>The Global Catalogue of Microorganisms (GCM) 10K type strain sequencing project: providing services to taxonomists for standard genome sequencing and annotation.</title>
        <authorList>
            <consortium name="The Broad Institute Genomics Platform"/>
            <consortium name="The Broad Institute Genome Sequencing Center for Infectious Disease"/>
            <person name="Wu L."/>
            <person name="Ma J."/>
        </authorList>
    </citation>
    <scope>NUCLEOTIDE SEQUENCE [LARGE SCALE GENOMIC DNA]</scope>
    <source>
        <strain evidence="3">JCM 12165</strain>
    </source>
</reference>
<sequence>MGIKQTLQKAFSTRTETNEKHPDETLQTHYYKAMKDKVMAELQTMFSQKQGYTVSSVSEEHGEIIVNTTSGKKQFIVITVIMVRPYRTAVDFAVNTDTVLFTDFGSSAKMVRSLYKELNSRLTFVGTALGDELSR</sequence>
<evidence type="ECO:0000256" key="1">
    <source>
        <dbReference type="SAM" id="MobiDB-lite"/>
    </source>
</evidence>
<protein>
    <submittedName>
        <fullName evidence="2">DUF1499 domain-containing protein</fullName>
    </submittedName>
</protein>
<gene>
    <name evidence="2" type="ORF">ACFO4L_13045</name>
</gene>
<name>A0ABV9NW39_9BACI</name>
<evidence type="ECO:0000313" key="2">
    <source>
        <dbReference type="EMBL" id="MFC4737522.1"/>
    </source>
</evidence>
<accession>A0ABV9NW39</accession>
<proteinExistence type="predicted"/>
<dbReference type="Proteomes" id="UP001595896">
    <property type="component" value="Unassembled WGS sequence"/>
</dbReference>
<feature type="compositionally biased region" description="Polar residues" evidence="1">
    <location>
        <begin position="1"/>
        <end position="15"/>
    </location>
</feature>
<dbReference type="EMBL" id="JBHSGK010000013">
    <property type="protein sequence ID" value="MFC4737522.1"/>
    <property type="molecule type" value="Genomic_DNA"/>
</dbReference>
<dbReference type="RefSeq" id="WP_377910111.1">
    <property type="nucleotide sequence ID" value="NZ_JBHSGK010000013.1"/>
</dbReference>